<organism evidence="1 2">
    <name type="scientific">Agrobacterium rubi TR3 = NBRC 13261</name>
    <dbReference type="NCBI Taxonomy" id="1368415"/>
    <lineage>
        <taxon>Bacteria</taxon>
        <taxon>Pseudomonadati</taxon>
        <taxon>Pseudomonadota</taxon>
        <taxon>Alphaproteobacteria</taxon>
        <taxon>Hyphomicrobiales</taxon>
        <taxon>Rhizobiaceae</taxon>
        <taxon>Rhizobium/Agrobacterium group</taxon>
        <taxon>Agrobacterium</taxon>
    </lineage>
</organism>
<dbReference type="OrthoDB" id="6949768at2"/>
<accession>A0A081CVH1</accession>
<dbReference type="eggNOG" id="ENOG5031ZSN">
    <property type="taxonomic scope" value="Bacteria"/>
</dbReference>
<protein>
    <submittedName>
        <fullName evidence="1">Uncharacterized protein</fullName>
    </submittedName>
</protein>
<reference evidence="1 2" key="1">
    <citation type="submission" date="2014-08" db="EMBL/GenBank/DDBJ databases">
        <title>Whole genome shotgun sequence of Rhizobium rubi NBRC 13261.</title>
        <authorList>
            <person name="Katano-Makiyama Y."/>
            <person name="Hosoyama A."/>
            <person name="Hashimoto M."/>
            <person name="Hosoyama Y."/>
            <person name="Noguchi M."/>
            <person name="Tsuchikane K."/>
            <person name="Uohara A."/>
            <person name="Ohji S."/>
            <person name="Ichikawa N."/>
            <person name="Kimura A."/>
            <person name="Yamazoe A."/>
            <person name="Fujita N."/>
        </authorList>
    </citation>
    <scope>NUCLEOTIDE SEQUENCE [LARGE SCALE GENOMIC DNA]</scope>
    <source>
        <strain evidence="1 2">NBRC 13261</strain>
    </source>
</reference>
<dbReference type="InterPro" id="IPR019504">
    <property type="entry name" value="Peptidase_U49_Lit_pept"/>
</dbReference>
<sequence>MDVSEAVDQLFSGVVPERIDELRVIWGKEEDRVRLIDTPRFLLQQMWGTIQVSELALRQLWLAGYAAWRAVDAYNMPLALFPLKDFDPEAWLLSPSHAEKEAVFHRLFKMIVEIGEHGGVEGFKWPAEAPFPTEGLKISDPEMKATFDLVCMAGAYVFAHEIAHGLYKPVGNSPDDKIEEERACDAWALSLMLDQADAYAVANGWLPHDVRGKRILGIVIAQLTIVVLTPREVWDRSVDHPSVRERLRSVLLAASEPTPNWFWITVTSMLLAFTRMTGVKIDRAPSSESLRDFAFEICDQLKSE</sequence>
<dbReference type="EMBL" id="BBJU01000013">
    <property type="protein sequence ID" value="GAK70667.1"/>
    <property type="molecule type" value="Genomic_DNA"/>
</dbReference>
<dbReference type="Proteomes" id="UP000028701">
    <property type="component" value="Unassembled WGS sequence"/>
</dbReference>
<evidence type="ECO:0000313" key="1">
    <source>
        <dbReference type="EMBL" id="GAK70667.1"/>
    </source>
</evidence>
<dbReference type="RefSeq" id="WP_045230258.1">
    <property type="nucleotide sequence ID" value="NZ_BBJU01000013.1"/>
</dbReference>
<dbReference type="AlphaFoldDB" id="A0A081CVH1"/>
<proteinExistence type="predicted"/>
<name>A0A081CVH1_9HYPH</name>
<evidence type="ECO:0000313" key="2">
    <source>
        <dbReference type="Proteomes" id="UP000028701"/>
    </source>
</evidence>
<gene>
    <name evidence="1" type="ORF">RRU01S_13_00050</name>
</gene>
<dbReference type="Pfam" id="PF10463">
    <property type="entry name" value="Peptidase_U49"/>
    <property type="match status" value="1"/>
</dbReference>
<comment type="caution">
    <text evidence="1">The sequence shown here is derived from an EMBL/GenBank/DDBJ whole genome shotgun (WGS) entry which is preliminary data.</text>
</comment>